<evidence type="ECO:0000256" key="2">
    <source>
        <dbReference type="ARBA" id="ARBA00022801"/>
    </source>
</evidence>
<dbReference type="InterPro" id="IPR029069">
    <property type="entry name" value="HotDog_dom_sf"/>
</dbReference>
<protein>
    <submittedName>
        <fullName evidence="5">Acyl-CoA thioesterase</fullName>
    </submittedName>
</protein>
<comment type="caution">
    <text evidence="5">The sequence shown here is derived from an EMBL/GenBank/DDBJ whole genome shotgun (WGS) entry which is preliminary data.</text>
</comment>
<gene>
    <name evidence="5" type="ORF">FJM51_05145</name>
</gene>
<dbReference type="Gene3D" id="3.10.129.10">
    <property type="entry name" value="Hotdog Thioesterase"/>
    <property type="match status" value="1"/>
</dbReference>
<comment type="similarity">
    <text evidence="1">Belongs to the acyl coenzyme A hydrolase family.</text>
</comment>
<name>A0A501WYG5_9RHOB</name>
<dbReference type="EMBL" id="VFRP01000003">
    <property type="protein sequence ID" value="TPE52567.1"/>
    <property type="molecule type" value="Genomic_DNA"/>
</dbReference>
<dbReference type="InterPro" id="IPR040170">
    <property type="entry name" value="Cytosol_ACT"/>
</dbReference>
<dbReference type="GO" id="GO:0006637">
    <property type="term" value="P:acyl-CoA metabolic process"/>
    <property type="evidence" value="ECO:0007669"/>
    <property type="project" value="TreeGrafter"/>
</dbReference>
<dbReference type="GO" id="GO:0005829">
    <property type="term" value="C:cytosol"/>
    <property type="evidence" value="ECO:0007669"/>
    <property type="project" value="TreeGrafter"/>
</dbReference>
<dbReference type="PANTHER" id="PTHR11049">
    <property type="entry name" value="ACYL COENZYME A THIOESTER HYDROLASE"/>
    <property type="match status" value="1"/>
</dbReference>
<accession>A0A501WYG5</accession>
<dbReference type="InterPro" id="IPR006683">
    <property type="entry name" value="Thioestr_dom"/>
</dbReference>
<proteinExistence type="inferred from homology"/>
<evidence type="ECO:0000259" key="4">
    <source>
        <dbReference type="PROSITE" id="PS51770"/>
    </source>
</evidence>
<dbReference type="RefSeq" id="WP_140453050.1">
    <property type="nucleotide sequence ID" value="NZ_VFRP01000003.1"/>
</dbReference>
<dbReference type="PANTHER" id="PTHR11049:SF5">
    <property type="entry name" value="ACYL-COA THIOESTER HYDROLASE YCIA"/>
    <property type="match status" value="1"/>
</dbReference>
<dbReference type="Pfam" id="PF03061">
    <property type="entry name" value="4HBT"/>
    <property type="match status" value="1"/>
</dbReference>
<organism evidence="5 6">
    <name type="scientific">Amaricoccus solimangrovi</name>
    <dbReference type="NCBI Taxonomy" id="2589815"/>
    <lineage>
        <taxon>Bacteria</taxon>
        <taxon>Pseudomonadati</taxon>
        <taxon>Pseudomonadota</taxon>
        <taxon>Alphaproteobacteria</taxon>
        <taxon>Rhodobacterales</taxon>
        <taxon>Paracoccaceae</taxon>
        <taxon>Amaricoccus</taxon>
    </lineage>
</organism>
<evidence type="ECO:0000256" key="1">
    <source>
        <dbReference type="ARBA" id="ARBA00010458"/>
    </source>
</evidence>
<evidence type="ECO:0000256" key="3">
    <source>
        <dbReference type="PROSITE-ProRule" id="PRU01106"/>
    </source>
</evidence>
<keyword evidence="6" id="KW-1185">Reference proteome</keyword>
<dbReference type="Proteomes" id="UP000319255">
    <property type="component" value="Unassembled WGS sequence"/>
</dbReference>
<keyword evidence="2 3" id="KW-0378">Hydrolase</keyword>
<dbReference type="SUPFAM" id="SSF54637">
    <property type="entry name" value="Thioesterase/thiol ester dehydrase-isomerase"/>
    <property type="match status" value="1"/>
</dbReference>
<feature type="domain" description="HotDog ACOT-type" evidence="4">
    <location>
        <begin position="5"/>
        <end position="117"/>
    </location>
</feature>
<dbReference type="PROSITE" id="PS51770">
    <property type="entry name" value="HOTDOG_ACOT"/>
    <property type="match status" value="1"/>
</dbReference>
<dbReference type="CDD" id="cd03442">
    <property type="entry name" value="BFIT_BACH"/>
    <property type="match status" value="1"/>
</dbReference>
<dbReference type="OrthoDB" id="9801856at2"/>
<dbReference type="AlphaFoldDB" id="A0A501WYG5"/>
<reference evidence="5 6" key="1">
    <citation type="submission" date="2019-06" db="EMBL/GenBank/DDBJ databases">
        <title>A novel bacterium of genus Amaricoccus, isolated from marine sediment.</title>
        <authorList>
            <person name="Huang H."/>
            <person name="Mo K."/>
            <person name="Hu Y."/>
        </authorList>
    </citation>
    <scope>NUCLEOTIDE SEQUENCE [LARGE SCALE GENOMIC DNA]</scope>
    <source>
        <strain evidence="5 6">HB172011</strain>
    </source>
</reference>
<dbReference type="GO" id="GO:0009062">
    <property type="term" value="P:fatty acid catabolic process"/>
    <property type="evidence" value="ECO:0007669"/>
    <property type="project" value="TreeGrafter"/>
</dbReference>
<sequence length="127" mass="13798">MSETPRGTLALQTIAMPADTNANGDIFGGWLMAQMDLGCSVLARARARGRVATVAVEAMTFHRPVRVGDLVSLYATLVREGRTSMTIEIEAWIRRQPGNELAKVTEARFIFVAIDDSGAKRPLPAPE</sequence>
<dbReference type="InterPro" id="IPR033120">
    <property type="entry name" value="HOTDOG_ACOT"/>
</dbReference>
<evidence type="ECO:0000313" key="5">
    <source>
        <dbReference type="EMBL" id="TPE52567.1"/>
    </source>
</evidence>
<evidence type="ECO:0000313" key="6">
    <source>
        <dbReference type="Proteomes" id="UP000319255"/>
    </source>
</evidence>
<dbReference type="GO" id="GO:0052816">
    <property type="term" value="F:long-chain fatty acyl-CoA hydrolase activity"/>
    <property type="evidence" value="ECO:0007669"/>
    <property type="project" value="TreeGrafter"/>
</dbReference>